<reference evidence="3" key="1">
    <citation type="submission" date="2011-04" db="EMBL/GenBank/DDBJ databases">
        <title>Evolution of plant cell wall degrading machinery underlies the functional diversity of forest fungi.</title>
        <authorList>
            <consortium name="US DOE Joint Genome Institute (JGI-PGF)"/>
            <person name="Eastwood D.C."/>
            <person name="Floudas D."/>
            <person name="Binder M."/>
            <person name="Majcherczyk A."/>
            <person name="Schneider P."/>
            <person name="Aerts A."/>
            <person name="Asiegbu F.O."/>
            <person name="Baker S.E."/>
            <person name="Barry K."/>
            <person name="Bendiksby M."/>
            <person name="Blumentritt M."/>
            <person name="Coutinho P.M."/>
            <person name="Cullen D."/>
            <person name="Cullen D."/>
            <person name="Gathman A."/>
            <person name="Goodell B."/>
            <person name="Henrissat B."/>
            <person name="Ihrmark K."/>
            <person name="Kauserud H."/>
            <person name="Kohler A."/>
            <person name="LaButti K."/>
            <person name="Lapidus A."/>
            <person name="Lavin J.L."/>
            <person name="Lee Y.-H."/>
            <person name="Lindquist E."/>
            <person name="Lilly W."/>
            <person name="Lucas S."/>
            <person name="Morin E."/>
            <person name="Murat C."/>
            <person name="Oguiza J.A."/>
            <person name="Park J."/>
            <person name="Pisabarro A.G."/>
            <person name="Riley R."/>
            <person name="Rosling A."/>
            <person name="Salamov A."/>
            <person name="Schmidt O."/>
            <person name="Schmutz J."/>
            <person name="Skrede I."/>
            <person name="Stenlid J."/>
            <person name="Wiebenga A."/>
            <person name="Xie X."/>
            <person name="Kues U."/>
            <person name="Hibbett D.S."/>
            <person name="Hoffmeister D."/>
            <person name="Hogberg N."/>
            <person name="Martin F."/>
            <person name="Grigoriev I.V."/>
            <person name="Watkinson S.C."/>
        </authorList>
    </citation>
    <scope>NUCLEOTIDE SEQUENCE</scope>
    <source>
        <strain evidence="3">S7.9</strain>
    </source>
</reference>
<feature type="compositionally biased region" description="Basic and acidic residues" evidence="1">
    <location>
        <begin position="44"/>
        <end position="55"/>
    </location>
</feature>
<dbReference type="RefSeq" id="XP_007312167.1">
    <property type="nucleotide sequence ID" value="XM_007312105.1"/>
</dbReference>
<dbReference type="Pfam" id="PF20231">
    <property type="entry name" value="DUF6589"/>
    <property type="match status" value="1"/>
</dbReference>
<dbReference type="Proteomes" id="UP000008064">
    <property type="component" value="Unassembled WGS sequence"/>
</dbReference>
<dbReference type="InterPro" id="IPR046496">
    <property type="entry name" value="DUF6589"/>
</dbReference>
<gene>
    <name evidence="3" type="ORF">SERLADRAFT_404529</name>
</gene>
<accession>F8NDE5</accession>
<evidence type="ECO:0000259" key="2">
    <source>
        <dbReference type="Pfam" id="PF20231"/>
    </source>
</evidence>
<dbReference type="GeneID" id="18812367"/>
<dbReference type="OrthoDB" id="3256296at2759"/>
<sequence>MPIPLGTKWFPPGDVSPFAETQATTYQSKAKKTQKKSQCQPKVKANEADLDESTREQFEGDHTLAESMHFMSDALLAHEFAYTVITGDIGQAYKSSILKAFRSYRETELHFFCTGCTYGGHNVNDFARGVDKLGEGKLQKWINETMQSRGLMAGVHVPNKAEIEANKIEDGEQAVSNKEASESSESEEENSEESAESGTRQMDDTGKIIAVEDQYVEDDELVVNYSHNSKDEVGPWLSDEDSVVEEEGGSTSDEDAWQ</sequence>
<feature type="domain" description="DUF6589" evidence="2">
    <location>
        <begin position="31"/>
        <end position="94"/>
    </location>
</feature>
<dbReference type="KEGG" id="sla:SERLADRAFT_404529"/>
<proteinExistence type="predicted"/>
<name>F8NDE5_SERL9</name>
<feature type="compositionally biased region" description="Acidic residues" evidence="1">
    <location>
        <begin position="182"/>
        <end position="195"/>
    </location>
</feature>
<dbReference type="EMBL" id="GL945428">
    <property type="protein sequence ID" value="EGO30283.1"/>
    <property type="molecule type" value="Genomic_DNA"/>
</dbReference>
<feature type="region of interest" description="Disordered" evidence="1">
    <location>
        <begin position="26"/>
        <end position="55"/>
    </location>
</feature>
<evidence type="ECO:0000313" key="3">
    <source>
        <dbReference type="EMBL" id="EGO30283.1"/>
    </source>
</evidence>
<feature type="region of interest" description="Disordered" evidence="1">
    <location>
        <begin position="167"/>
        <end position="258"/>
    </location>
</feature>
<feature type="compositionally biased region" description="Acidic residues" evidence="1">
    <location>
        <begin position="238"/>
        <end position="258"/>
    </location>
</feature>
<protein>
    <recommendedName>
        <fullName evidence="2">DUF6589 domain-containing protein</fullName>
    </recommendedName>
</protein>
<evidence type="ECO:0000256" key="1">
    <source>
        <dbReference type="SAM" id="MobiDB-lite"/>
    </source>
</evidence>
<dbReference type="AlphaFoldDB" id="F8NDE5"/>
<dbReference type="HOGENOM" id="CLU_1078340_0_0_1"/>
<organism>
    <name type="scientific">Serpula lacrymans var. lacrymans (strain S7.9)</name>
    <name type="common">Dry rot fungus</name>
    <dbReference type="NCBI Taxonomy" id="578457"/>
    <lineage>
        <taxon>Eukaryota</taxon>
        <taxon>Fungi</taxon>
        <taxon>Dikarya</taxon>
        <taxon>Basidiomycota</taxon>
        <taxon>Agaricomycotina</taxon>
        <taxon>Agaricomycetes</taxon>
        <taxon>Agaricomycetidae</taxon>
        <taxon>Boletales</taxon>
        <taxon>Coniophorineae</taxon>
        <taxon>Serpulaceae</taxon>
        <taxon>Serpula</taxon>
    </lineage>
</organism>